<evidence type="ECO:0000313" key="3">
    <source>
        <dbReference type="EMBL" id="MFB0834318.1"/>
    </source>
</evidence>
<dbReference type="Proteomes" id="UP001575652">
    <property type="component" value="Unassembled WGS sequence"/>
</dbReference>
<evidence type="ECO:0000256" key="1">
    <source>
        <dbReference type="SAM" id="MobiDB-lite"/>
    </source>
</evidence>
<evidence type="ECO:0000259" key="2">
    <source>
        <dbReference type="SMART" id="SM00909"/>
    </source>
</evidence>
<accession>A0ABV4UL04</accession>
<feature type="domain" description="GerMN" evidence="2">
    <location>
        <begin position="97"/>
        <end position="194"/>
    </location>
</feature>
<comment type="caution">
    <text evidence="3">The sequence shown here is derived from an EMBL/GenBank/DDBJ whole genome shotgun (WGS) entry which is preliminary data.</text>
</comment>
<feature type="compositionally biased region" description="Polar residues" evidence="1">
    <location>
        <begin position="33"/>
        <end position="42"/>
    </location>
</feature>
<protein>
    <submittedName>
        <fullName evidence="3">GerMN domain-containing protein</fullName>
    </submittedName>
</protein>
<dbReference type="RefSeq" id="WP_373971486.1">
    <property type="nucleotide sequence ID" value="NZ_JBHDLJ010000004.1"/>
</dbReference>
<sequence length="313" mass="33006">MTPAPHSRRTRPRLAVVALVVCLGAVSACGGLSTPSTTTMPQGATAANPVVPPKSDAAELEKLSTHRSAPVYWLGERDATVYLYREYVEAEDQGDPITTSIKHMLEQQPTDPDYFSLWSPASRIGTSIDGDNVITVDLSADAFARQMDAGLAERAVQQLVYTATGAAANAGLLTGSAPARVAVLVDGRPGYEAFGHVRLDGPTERVSSLRAPVWIIEPHHGSAYAAGNVAVRGAGAVFPGGIRWEVRRVQEGGPGDVVSDGRITLGAGDLPADEFEFAVDLGEGDYDVSVWGQNGVDTARLSEDTKRITVAGR</sequence>
<dbReference type="EMBL" id="JBHDLJ010000004">
    <property type="protein sequence ID" value="MFB0834318.1"/>
    <property type="molecule type" value="Genomic_DNA"/>
</dbReference>
<keyword evidence="4" id="KW-1185">Reference proteome</keyword>
<dbReference type="Pfam" id="PF10646">
    <property type="entry name" value="Germane"/>
    <property type="match status" value="1"/>
</dbReference>
<dbReference type="SMART" id="SM00909">
    <property type="entry name" value="Germane"/>
    <property type="match status" value="1"/>
</dbReference>
<feature type="region of interest" description="Disordered" evidence="1">
    <location>
        <begin position="33"/>
        <end position="52"/>
    </location>
</feature>
<name>A0ABV4UL04_9MICC</name>
<evidence type="ECO:0000313" key="4">
    <source>
        <dbReference type="Proteomes" id="UP001575652"/>
    </source>
</evidence>
<organism evidence="3 4">
    <name type="scientific">Arthrobacter halodurans</name>
    <dbReference type="NCBI Taxonomy" id="516699"/>
    <lineage>
        <taxon>Bacteria</taxon>
        <taxon>Bacillati</taxon>
        <taxon>Actinomycetota</taxon>
        <taxon>Actinomycetes</taxon>
        <taxon>Micrococcales</taxon>
        <taxon>Micrococcaceae</taxon>
        <taxon>Arthrobacter</taxon>
    </lineage>
</organism>
<reference evidence="3 4" key="1">
    <citation type="submission" date="2024-09" db="EMBL/GenBank/DDBJ databases">
        <authorList>
            <person name="Salinas-Garcia M.A."/>
            <person name="Prieme A."/>
        </authorList>
    </citation>
    <scope>NUCLEOTIDE SEQUENCE [LARGE SCALE GENOMIC DNA]</scope>
    <source>
        <strain evidence="3 4">DSM 21081</strain>
    </source>
</reference>
<dbReference type="InterPro" id="IPR019606">
    <property type="entry name" value="GerMN"/>
</dbReference>
<gene>
    <name evidence="3" type="ORF">ACETWP_06945</name>
</gene>
<proteinExistence type="predicted"/>